<feature type="compositionally biased region" description="Basic and acidic residues" evidence="1">
    <location>
        <begin position="156"/>
        <end position="167"/>
    </location>
</feature>
<feature type="compositionally biased region" description="Low complexity" evidence="1">
    <location>
        <begin position="225"/>
        <end position="237"/>
    </location>
</feature>
<dbReference type="Pfam" id="PF01464">
    <property type="entry name" value="SLT"/>
    <property type="match status" value="1"/>
</dbReference>
<gene>
    <name evidence="3" type="ORF">ACFQNJ_00565</name>
</gene>
<evidence type="ECO:0000259" key="2">
    <source>
        <dbReference type="Pfam" id="PF01464"/>
    </source>
</evidence>
<dbReference type="EMBL" id="JBHTBX010000001">
    <property type="protein sequence ID" value="MFC7433003.1"/>
    <property type="molecule type" value="Genomic_DNA"/>
</dbReference>
<sequence length="273" mass="29138">MLDCPDLAVPVEIMHHVVHVESARNPFAIGVVGGRLSRQPRSLDEALAAVQTLKEQGYNFSVGIAQVNRYNLARYGLSSYAQAFETCPNLKAGSQILKECHDRARDWGKAFSCYYSGNFVTGFEHGYVQKVFDSMQRAAPSGVRVADITVIPRTDRSVRRSARDDGVPLRADAAPPASTSMAPSTEAAIGAGNVSASGGVPRSVGQIPVQLVGAQGDPYRVTVQPARSSSRPASRSSPKGEFSMSPANPREASTERGVSPAVASPKEDQSFVF</sequence>
<evidence type="ECO:0000313" key="4">
    <source>
        <dbReference type="Proteomes" id="UP001596495"/>
    </source>
</evidence>
<keyword evidence="4" id="KW-1185">Reference proteome</keyword>
<dbReference type="InterPro" id="IPR008258">
    <property type="entry name" value="Transglycosylase_SLT_dom_1"/>
</dbReference>
<dbReference type="CDD" id="cd16892">
    <property type="entry name" value="LT_VirB1-like"/>
    <property type="match status" value="1"/>
</dbReference>
<feature type="domain" description="Transglycosylase SLT" evidence="2">
    <location>
        <begin position="9"/>
        <end position="122"/>
    </location>
</feature>
<dbReference type="RefSeq" id="WP_382253065.1">
    <property type="nucleotide sequence ID" value="NZ_JBHTBX010000001.1"/>
</dbReference>
<dbReference type="InterPro" id="IPR023346">
    <property type="entry name" value="Lysozyme-like_dom_sf"/>
</dbReference>
<dbReference type="Gene3D" id="1.10.530.10">
    <property type="match status" value="1"/>
</dbReference>
<evidence type="ECO:0000256" key="1">
    <source>
        <dbReference type="SAM" id="MobiDB-lite"/>
    </source>
</evidence>
<feature type="compositionally biased region" description="Low complexity" evidence="1">
    <location>
        <begin position="171"/>
        <end position="184"/>
    </location>
</feature>
<feature type="region of interest" description="Disordered" evidence="1">
    <location>
        <begin position="221"/>
        <end position="273"/>
    </location>
</feature>
<comment type="caution">
    <text evidence="3">The sequence shown here is derived from an EMBL/GenBank/DDBJ whole genome shotgun (WGS) entry which is preliminary data.</text>
</comment>
<organism evidence="3 4">
    <name type="scientific">Hydrogenophaga bisanensis</name>
    <dbReference type="NCBI Taxonomy" id="439611"/>
    <lineage>
        <taxon>Bacteria</taxon>
        <taxon>Pseudomonadati</taxon>
        <taxon>Pseudomonadota</taxon>
        <taxon>Betaproteobacteria</taxon>
        <taxon>Burkholderiales</taxon>
        <taxon>Comamonadaceae</taxon>
        <taxon>Hydrogenophaga</taxon>
    </lineage>
</organism>
<reference evidence="4" key="1">
    <citation type="journal article" date="2019" name="Int. J. Syst. Evol. Microbiol.">
        <title>The Global Catalogue of Microorganisms (GCM) 10K type strain sequencing project: providing services to taxonomists for standard genome sequencing and annotation.</title>
        <authorList>
            <consortium name="The Broad Institute Genomics Platform"/>
            <consortium name="The Broad Institute Genome Sequencing Center for Infectious Disease"/>
            <person name="Wu L."/>
            <person name="Ma J."/>
        </authorList>
    </citation>
    <scope>NUCLEOTIDE SEQUENCE [LARGE SCALE GENOMIC DNA]</scope>
    <source>
        <strain evidence="4">CCUG 54518</strain>
    </source>
</reference>
<dbReference type="SUPFAM" id="SSF53955">
    <property type="entry name" value="Lysozyme-like"/>
    <property type="match status" value="1"/>
</dbReference>
<proteinExistence type="predicted"/>
<feature type="region of interest" description="Disordered" evidence="1">
    <location>
        <begin position="156"/>
        <end position="184"/>
    </location>
</feature>
<dbReference type="Proteomes" id="UP001596495">
    <property type="component" value="Unassembled WGS sequence"/>
</dbReference>
<name>A0ABW2R3E9_9BURK</name>
<evidence type="ECO:0000313" key="3">
    <source>
        <dbReference type="EMBL" id="MFC7433003.1"/>
    </source>
</evidence>
<protein>
    <submittedName>
        <fullName evidence="3">Lytic transglycosylase domain-containing protein</fullName>
    </submittedName>
</protein>
<accession>A0ABW2R3E9</accession>